<evidence type="ECO:0000313" key="8">
    <source>
        <dbReference type="Proteomes" id="UP001139006"/>
    </source>
</evidence>
<feature type="domain" description="Malonyl-CoA:ACP transacylase (MAT)" evidence="6">
    <location>
        <begin position="7"/>
        <end position="315"/>
    </location>
</feature>
<dbReference type="InterPro" id="IPR001227">
    <property type="entry name" value="Ac_transferase_dom_sf"/>
</dbReference>
<organism evidence="7 8">
    <name type="scientific">Ligilactobacillus ubinensis</name>
    <dbReference type="NCBI Taxonomy" id="2876789"/>
    <lineage>
        <taxon>Bacteria</taxon>
        <taxon>Bacillati</taxon>
        <taxon>Bacillota</taxon>
        <taxon>Bacilli</taxon>
        <taxon>Lactobacillales</taxon>
        <taxon>Lactobacillaceae</taxon>
        <taxon>Ligilactobacillus</taxon>
    </lineage>
</organism>
<evidence type="ECO:0000256" key="2">
    <source>
        <dbReference type="ARBA" id="ARBA00023315"/>
    </source>
</evidence>
<dbReference type="SUPFAM" id="SSF55048">
    <property type="entry name" value="Probable ACP-binding domain of malonyl-CoA ACP transacylase"/>
    <property type="match status" value="1"/>
</dbReference>
<dbReference type="PANTHER" id="PTHR42681:SF1">
    <property type="entry name" value="MALONYL-COA-ACYL CARRIER PROTEIN TRANSACYLASE, MITOCHONDRIAL"/>
    <property type="match status" value="1"/>
</dbReference>
<dbReference type="AlphaFoldDB" id="A0A9X2JLF6"/>
<comment type="caution">
    <text evidence="7">The sequence shown here is derived from an EMBL/GenBank/DDBJ whole genome shotgun (WGS) entry which is preliminary data.</text>
</comment>
<evidence type="ECO:0000256" key="3">
    <source>
        <dbReference type="ARBA" id="ARBA00048462"/>
    </source>
</evidence>
<name>A0A9X2JLF6_9LACO</name>
<dbReference type="InterPro" id="IPR050858">
    <property type="entry name" value="Mal-CoA-ACP_Trans/PKS_FabD"/>
</dbReference>
<keyword evidence="2 4" id="KW-0012">Acyltransferase</keyword>
<dbReference type="InterPro" id="IPR016036">
    <property type="entry name" value="Malonyl_transacylase_ACP-bd"/>
</dbReference>
<keyword evidence="1 4" id="KW-0808">Transferase</keyword>
<accession>A0A9X2JLF6</accession>
<evidence type="ECO:0000313" key="7">
    <source>
        <dbReference type="EMBL" id="MCP0886006.1"/>
    </source>
</evidence>
<comment type="similarity">
    <text evidence="4">Belongs to the fabD family.</text>
</comment>
<evidence type="ECO:0000256" key="1">
    <source>
        <dbReference type="ARBA" id="ARBA00022679"/>
    </source>
</evidence>
<comment type="catalytic activity">
    <reaction evidence="3 4">
        <text>holo-[ACP] + malonyl-CoA = malonyl-[ACP] + CoA</text>
        <dbReference type="Rhea" id="RHEA:41792"/>
        <dbReference type="Rhea" id="RHEA-COMP:9623"/>
        <dbReference type="Rhea" id="RHEA-COMP:9685"/>
        <dbReference type="ChEBI" id="CHEBI:57287"/>
        <dbReference type="ChEBI" id="CHEBI:57384"/>
        <dbReference type="ChEBI" id="CHEBI:64479"/>
        <dbReference type="ChEBI" id="CHEBI:78449"/>
        <dbReference type="EC" id="2.3.1.39"/>
    </reaction>
</comment>
<evidence type="ECO:0000259" key="6">
    <source>
        <dbReference type="SMART" id="SM00827"/>
    </source>
</evidence>
<dbReference type="Pfam" id="PF00698">
    <property type="entry name" value="Acyl_transf_1"/>
    <property type="match status" value="1"/>
</dbReference>
<dbReference type="EMBL" id="JAIULA010000002">
    <property type="protein sequence ID" value="MCP0886006.1"/>
    <property type="molecule type" value="Genomic_DNA"/>
</dbReference>
<dbReference type="GO" id="GO:0004314">
    <property type="term" value="F:[acyl-carrier-protein] S-malonyltransferase activity"/>
    <property type="evidence" value="ECO:0007669"/>
    <property type="project" value="UniProtKB-EC"/>
</dbReference>
<dbReference type="InterPro" id="IPR024925">
    <property type="entry name" value="Malonyl_CoA-ACP_transAc"/>
</dbReference>
<dbReference type="PIRSF" id="PIRSF000446">
    <property type="entry name" value="Mct"/>
    <property type="match status" value="1"/>
</dbReference>
<sequence>MEKFGILFSGQGAQYTDMGLDFYHSDALFKEYIDQASELTKLNIVKILQNKENQLDKTANVQPALVAVSIGIYAMLKRDYPDFNVVGMLGLSLGEYAALIASKAVSYTDGMQILRDRGVYMQKDADTYPSMLAAVLNPDINKVEAICSQISTSTEPVGIANYNSPKQVVIGGSPKSVSKTVDELQNVGAAKKVVPLKVSGAFHTPLFKDTSTKLEQRLAKVAFGNPCVTVMSNTTAHPFKKEEIANVLTRQVCVPTHFGDCAKYLIDNTGVNAVLEIGPGKTLSKFVKQVDKSILRYHIEDLATYNAFGEILRGN</sequence>
<dbReference type="PANTHER" id="PTHR42681">
    <property type="entry name" value="MALONYL-COA-ACYL CARRIER PROTEIN TRANSACYLASE, MITOCHONDRIAL"/>
    <property type="match status" value="1"/>
</dbReference>
<feature type="active site" evidence="5">
    <location>
        <position position="203"/>
    </location>
</feature>
<dbReference type="GO" id="GO:0006633">
    <property type="term" value="P:fatty acid biosynthetic process"/>
    <property type="evidence" value="ECO:0007669"/>
    <property type="project" value="TreeGrafter"/>
</dbReference>
<protein>
    <recommendedName>
        <fullName evidence="4">Malonyl CoA-acyl carrier protein transacylase</fullName>
        <ecNumber evidence="4">2.3.1.39</ecNumber>
    </recommendedName>
</protein>
<gene>
    <name evidence="7" type="ORF">LB941_01485</name>
</gene>
<dbReference type="RefSeq" id="WP_253358893.1">
    <property type="nucleotide sequence ID" value="NZ_JAIULA010000002.1"/>
</dbReference>
<evidence type="ECO:0000256" key="5">
    <source>
        <dbReference type="PIRSR" id="PIRSR000446-1"/>
    </source>
</evidence>
<dbReference type="Proteomes" id="UP001139006">
    <property type="component" value="Unassembled WGS sequence"/>
</dbReference>
<dbReference type="GO" id="GO:0005829">
    <property type="term" value="C:cytosol"/>
    <property type="evidence" value="ECO:0007669"/>
    <property type="project" value="TreeGrafter"/>
</dbReference>
<dbReference type="SUPFAM" id="SSF52151">
    <property type="entry name" value="FabD/lysophospholipase-like"/>
    <property type="match status" value="1"/>
</dbReference>
<dbReference type="EC" id="2.3.1.39" evidence="4"/>
<reference evidence="7 8" key="1">
    <citation type="journal article" date="2023" name="Int. J. Syst. Evol. Microbiol.">
        <title>Ligilactobacillus ubinensis sp. nov., a novel species isolated from the wild ferment of a durian fruit (Durio zibethinus).</title>
        <authorList>
            <person name="Heng Y.C."/>
            <person name="Menon N."/>
            <person name="Chen B."/>
            <person name="Loo B.Z.L."/>
            <person name="Wong G.W.J."/>
            <person name="Lim A.C.H."/>
            <person name="Silvaraju S."/>
            <person name="Kittelmann S."/>
        </authorList>
    </citation>
    <scope>NUCLEOTIDE SEQUENCE [LARGE SCALE GENOMIC DNA]</scope>
    <source>
        <strain evidence="7 8">WILCCON 0076</strain>
    </source>
</reference>
<dbReference type="Gene3D" id="3.30.70.250">
    <property type="entry name" value="Malonyl-CoA ACP transacylase, ACP-binding"/>
    <property type="match status" value="1"/>
</dbReference>
<proteinExistence type="inferred from homology"/>
<dbReference type="SMART" id="SM00827">
    <property type="entry name" value="PKS_AT"/>
    <property type="match status" value="1"/>
</dbReference>
<evidence type="ECO:0000256" key="4">
    <source>
        <dbReference type="PIRNR" id="PIRNR000446"/>
    </source>
</evidence>
<dbReference type="InterPro" id="IPR014043">
    <property type="entry name" value="Acyl_transferase_dom"/>
</dbReference>
<dbReference type="InterPro" id="IPR016035">
    <property type="entry name" value="Acyl_Trfase/lysoPLipase"/>
</dbReference>
<dbReference type="Gene3D" id="3.40.366.10">
    <property type="entry name" value="Malonyl-Coenzyme A Acyl Carrier Protein, domain 2"/>
    <property type="match status" value="1"/>
</dbReference>
<keyword evidence="8" id="KW-1185">Reference proteome</keyword>
<feature type="active site" evidence="5">
    <location>
        <position position="92"/>
    </location>
</feature>